<dbReference type="InterPro" id="IPR010982">
    <property type="entry name" value="Lambda_DNA-bd_dom_sf"/>
</dbReference>
<organism evidence="2 3">
    <name type="scientific">Christensenella tenuis</name>
    <dbReference type="NCBI Taxonomy" id="2763033"/>
    <lineage>
        <taxon>Bacteria</taxon>
        <taxon>Bacillati</taxon>
        <taxon>Bacillota</taxon>
        <taxon>Clostridia</taxon>
        <taxon>Christensenellales</taxon>
        <taxon>Christensenellaceae</taxon>
        <taxon>Christensenella</taxon>
    </lineage>
</organism>
<dbReference type="RefSeq" id="WP_186857968.1">
    <property type="nucleotide sequence ID" value="NZ_JACOON010000004.1"/>
</dbReference>
<evidence type="ECO:0000259" key="1">
    <source>
        <dbReference type="PROSITE" id="PS50943"/>
    </source>
</evidence>
<comment type="caution">
    <text evidence="2">The sequence shown here is derived from an EMBL/GenBank/DDBJ whole genome shotgun (WGS) entry which is preliminary data.</text>
</comment>
<reference evidence="2 3" key="1">
    <citation type="submission" date="2020-08" db="EMBL/GenBank/DDBJ databases">
        <title>Genome public.</title>
        <authorList>
            <person name="Liu C."/>
            <person name="Sun Q."/>
        </authorList>
    </citation>
    <scope>NUCLEOTIDE SEQUENCE [LARGE SCALE GENOMIC DNA]</scope>
    <source>
        <strain evidence="2 3">NSJ-35</strain>
    </source>
</reference>
<dbReference type="PROSITE" id="PS50943">
    <property type="entry name" value="HTH_CROC1"/>
    <property type="match status" value="1"/>
</dbReference>
<dbReference type="InterPro" id="IPR001387">
    <property type="entry name" value="Cro/C1-type_HTH"/>
</dbReference>
<dbReference type="Gene3D" id="1.10.260.40">
    <property type="entry name" value="lambda repressor-like DNA-binding domains"/>
    <property type="match status" value="1"/>
</dbReference>
<dbReference type="EMBL" id="JACOON010000004">
    <property type="protein sequence ID" value="MBC5648465.1"/>
    <property type="molecule type" value="Genomic_DNA"/>
</dbReference>
<gene>
    <name evidence="2" type="ORF">H8S18_08970</name>
</gene>
<protein>
    <submittedName>
        <fullName evidence="2">Helix-turn-helix transcriptional regulator</fullName>
    </submittedName>
</protein>
<proteinExistence type="predicted"/>
<feature type="domain" description="HTH cro/C1-type" evidence="1">
    <location>
        <begin position="25"/>
        <end position="61"/>
    </location>
</feature>
<sequence>MEITKRLSELLQKKEIKKATFLADLGYSKNAFREWETGVTKSYMNKIDAIANYLDTSTDYLLGRTDDPAPTQNITAAHLKGGVDISDLPEDDQQDIMTFIEFKRAQRRDK</sequence>
<dbReference type="SUPFAM" id="SSF47413">
    <property type="entry name" value="lambda repressor-like DNA-binding domains"/>
    <property type="match status" value="1"/>
</dbReference>
<evidence type="ECO:0000313" key="3">
    <source>
        <dbReference type="Proteomes" id="UP000606889"/>
    </source>
</evidence>
<dbReference type="Pfam" id="PF13443">
    <property type="entry name" value="HTH_26"/>
    <property type="match status" value="1"/>
</dbReference>
<accession>A0ABR7EFC6</accession>
<name>A0ABR7EFC6_9FIRM</name>
<keyword evidence="3" id="KW-1185">Reference proteome</keyword>
<dbReference type="Proteomes" id="UP000606889">
    <property type="component" value="Unassembled WGS sequence"/>
</dbReference>
<evidence type="ECO:0000313" key="2">
    <source>
        <dbReference type="EMBL" id="MBC5648465.1"/>
    </source>
</evidence>
<dbReference type="CDD" id="cd00093">
    <property type="entry name" value="HTH_XRE"/>
    <property type="match status" value="1"/>
</dbReference>